<dbReference type="FunFam" id="2.40.50.140:FF:000012">
    <property type="entry name" value="DNA ligase"/>
    <property type="match status" value="1"/>
</dbReference>
<dbReference type="Proteomes" id="UP000070572">
    <property type="component" value="Unassembled WGS sequence"/>
</dbReference>
<comment type="cofactor">
    <cofactor evidence="13">
        <name>Mg(2+)</name>
        <dbReference type="ChEBI" id="CHEBI:18420"/>
    </cofactor>
    <cofactor evidence="13">
        <name>Mn(2+)</name>
        <dbReference type="ChEBI" id="CHEBI:29035"/>
    </cofactor>
</comment>
<proteinExistence type="inferred from homology"/>
<feature type="binding site" evidence="13">
    <location>
        <position position="188"/>
    </location>
    <ligand>
        <name>NAD(+)</name>
        <dbReference type="ChEBI" id="CHEBI:57540"/>
    </ligand>
</feature>
<dbReference type="Pfam" id="PF00533">
    <property type="entry name" value="BRCT"/>
    <property type="match status" value="1"/>
</dbReference>
<feature type="binding site" evidence="13">
    <location>
        <position position="484"/>
    </location>
    <ligand>
        <name>Zn(2+)</name>
        <dbReference type="ChEBI" id="CHEBI:29105"/>
    </ligand>
</feature>
<dbReference type="SUPFAM" id="SSF56091">
    <property type="entry name" value="DNA ligase/mRNA capping enzyme, catalytic domain"/>
    <property type="match status" value="1"/>
</dbReference>
<keyword evidence="8 13" id="KW-0460">Magnesium</keyword>
<evidence type="ECO:0000256" key="13">
    <source>
        <dbReference type="HAMAP-Rule" id="MF_01588"/>
    </source>
</evidence>
<feature type="binding site" evidence="13">
    <location>
        <begin position="97"/>
        <end position="98"/>
    </location>
    <ligand>
        <name>NAD(+)</name>
        <dbReference type="ChEBI" id="CHEBI:57540"/>
    </ligand>
</feature>
<evidence type="ECO:0000256" key="2">
    <source>
        <dbReference type="ARBA" id="ARBA00013308"/>
    </source>
</evidence>
<dbReference type="CDD" id="cd17748">
    <property type="entry name" value="BRCT_DNA_ligase_like"/>
    <property type="match status" value="1"/>
</dbReference>
<dbReference type="CDD" id="cd00114">
    <property type="entry name" value="LIGANc"/>
    <property type="match status" value="1"/>
</dbReference>
<evidence type="ECO:0000256" key="12">
    <source>
        <dbReference type="ARBA" id="ARBA00060881"/>
    </source>
</evidence>
<dbReference type="Pfam" id="PF01653">
    <property type="entry name" value="DNA_ligase_aden"/>
    <property type="match status" value="2"/>
</dbReference>
<dbReference type="EMBL" id="LSDN01000006">
    <property type="protein sequence ID" value="KXB81619.1"/>
    <property type="molecule type" value="Genomic_DNA"/>
</dbReference>
<dbReference type="InterPro" id="IPR004150">
    <property type="entry name" value="NAD_DNA_ligase_OB"/>
</dbReference>
<keyword evidence="10 13" id="KW-0234">DNA repair</keyword>
<feature type="compositionally biased region" description="Basic and acidic residues" evidence="15">
    <location>
        <begin position="836"/>
        <end position="848"/>
    </location>
</feature>
<dbReference type="Gene3D" id="6.20.10.30">
    <property type="match status" value="1"/>
</dbReference>
<dbReference type="NCBIfam" id="NF005932">
    <property type="entry name" value="PRK07956.1"/>
    <property type="match status" value="1"/>
</dbReference>
<reference evidence="17 18" key="1">
    <citation type="submission" date="2016-01" db="EMBL/GenBank/DDBJ databases">
        <authorList>
            <person name="Mitreva M."/>
            <person name="Pepin K.H."/>
            <person name="Mihindukulasuriya K.A."/>
            <person name="Fulton R."/>
            <person name="Fronick C."/>
            <person name="O'Laughlin M."/>
            <person name="Miner T."/>
            <person name="Herter B."/>
            <person name="Rosa B.A."/>
            <person name="Cordes M."/>
            <person name="Tomlinson C."/>
            <person name="Wollam A."/>
            <person name="Palsikar V.B."/>
            <person name="Mardis E.R."/>
            <person name="Wilson R.K."/>
        </authorList>
    </citation>
    <scope>NUCLEOTIDE SEQUENCE [LARGE SCALE GENOMIC DNA]</scope>
    <source>
        <strain evidence="17 18">DNF00696</strain>
    </source>
</reference>
<dbReference type="Pfam" id="PF03119">
    <property type="entry name" value="DNA_ligase_ZBD"/>
    <property type="match status" value="1"/>
</dbReference>
<dbReference type="InterPro" id="IPR010994">
    <property type="entry name" value="RuvA_2-like"/>
</dbReference>
<comment type="caution">
    <text evidence="17">The sequence shown here is derived from an EMBL/GenBank/DDBJ whole genome shotgun (WGS) entry which is preliminary data.</text>
</comment>
<dbReference type="Gene3D" id="3.40.50.10190">
    <property type="entry name" value="BRCT domain"/>
    <property type="match status" value="1"/>
</dbReference>
<feature type="domain" description="BRCT" evidence="16">
    <location>
        <begin position="747"/>
        <end position="815"/>
    </location>
</feature>
<dbReference type="GO" id="GO:0003911">
    <property type="term" value="F:DNA ligase (NAD+) activity"/>
    <property type="evidence" value="ECO:0007669"/>
    <property type="project" value="UniProtKB-UniRule"/>
</dbReference>
<keyword evidence="3 13" id="KW-0436">Ligase</keyword>
<dbReference type="PANTHER" id="PTHR23389">
    <property type="entry name" value="CHROMOSOME TRANSMISSION FIDELITY FACTOR 18"/>
    <property type="match status" value="1"/>
</dbReference>
<dbReference type="InterPro" id="IPR013839">
    <property type="entry name" value="DNAligase_adenylation"/>
</dbReference>
<dbReference type="Pfam" id="PF12826">
    <property type="entry name" value="HHH_2"/>
    <property type="match status" value="1"/>
</dbReference>
<evidence type="ECO:0000256" key="10">
    <source>
        <dbReference type="ARBA" id="ARBA00023204"/>
    </source>
</evidence>
<dbReference type="InterPro" id="IPR001679">
    <property type="entry name" value="DNA_ligase"/>
</dbReference>
<dbReference type="Gene3D" id="1.10.150.20">
    <property type="entry name" value="5' to 3' exonuclease, C-terminal subdomain"/>
    <property type="match status" value="2"/>
</dbReference>
<dbReference type="GO" id="GO:0006260">
    <property type="term" value="P:DNA replication"/>
    <property type="evidence" value="ECO:0007669"/>
    <property type="project" value="UniProtKB-KW"/>
</dbReference>
<dbReference type="InterPro" id="IPR041663">
    <property type="entry name" value="DisA/LigA_HHH"/>
</dbReference>
<gene>
    <name evidence="13" type="primary">ligA</name>
    <name evidence="17" type="ORF">HMPREF1862_00368</name>
</gene>
<dbReference type="PROSITE" id="PS01055">
    <property type="entry name" value="DNA_LIGASE_N1"/>
    <property type="match status" value="1"/>
</dbReference>
<dbReference type="InterPro" id="IPR036420">
    <property type="entry name" value="BRCT_dom_sf"/>
</dbReference>
<evidence type="ECO:0000256" key="5">
    <source>
        <dbReference type="ARBA" id="ARBA00022723"/>
    </source>
</evidence>
<evidence type="ECO:0000256" key="8">
    <source>
        <dbReference type="ARBA" id="ARBA00022842"/>
    </source>
</evidence>
<dbReference type="SUPFAM" id="SSF50249">
    <property type="entry name" value="Nucleic acid-binding proteins"/>
    <property type="match status" value="1"/>
</dbReference>
<dbReference type="PROSITE" id="PS50172">
    <property type="entry name" value="BRCT"/>
    <property type="match status" value="1"/>
</dbReference>
<accession>A0AB34X2G8</accession>
<evidence type="ECO:0000256" key="6">
    <source>
        <dbReference type="ARBA" id="ARBA00022763"/>
    </source>
</evidence>
<dbReference type="GO" id="GO:0005829">
    <property type="term" value="C:cytosol"/>
    <property type="evidence" value="ECO:0007669"/>
    <property type="project" value="TreeGrafter"/>
</dbReference>
<keyword evidence="5 13" id="KW-0479">Metal-binding</keyword>
<feature type="coiled-coil region" evidence="14">
    <location>
        <begin position="3"/>
        <end position="30"/>
    </location>
</feature>
<evidence type="ECO:0000256" key="15">
    <source>
        <dbReference type="SAM" id="MobiDB-lite"/>
    </source>
</evidence>
<dbReference type="SUPFAM" id="SSF52113">
    <property type="entry name" value="BRCT domain"/>
    <property type="match status" value="1"/>
</dbReference>
<feature type="binding site" evidence="13">
    <location>
        <position position="151"/>
    </location>
    <ligand>
        <name>NAD(+)</name>
        <dbReference type="ChEBI" id="CHEBI:57540"/>
    </ligand>
</feature>
<dbReference type="Gene3D" id="2.40.50.140">
    <property type="entry name" value="Nucleic acid-binding proteins"/>
    <property type="match status" value="1"/>
</dbReference>
<dbReference type="GO" id="GO:0006281">
    <property type="term" value="P:DNA repair"/>
    <property type="evidence" value="ECO:0007669"/>
    <property type="project" value="UniProtKB-KW"/>
</dbReference>
<dbReference type="InterPro" id="IPR018239">
    <property type="entry name" value="DNA_ligase_AS"/>
</dbReference>
<keyword evidence="4 13" id="KW-0235">DNA replication</keyword>
<feature type="binding site" evidence="13">
    <location>
        <begin position="48"/>
        <end position="52"/>
    </location>
    <ligand>
        <name>NAD(+)</name>
        <dbReference type="ChEBI" id="CHEBI:57540"/>
    </ligand>
</feature>
<dbReference type="InterPro" id="IPR012340">
    <property type="entry name" value="NA-bd_OB-fold"/>
</dbReference>
<dbReference type="PANTHER" id="PTHR23389:SF9">
    <property type="entry name" value="DNA LIGASE"/>
    <property type="match status" value="1"/>
</dbReference>
<dbReference type="InterPro" id="IPR013840">
    <property type="entry name" value="DNAligase_N"/>
</dbReference>
<dbReference type="InterPro" id="IPR001357">
    <property type="entry name" value="BRCT_dom"/>
</dbReference>
<dbReference type="FunFam" id="1.10.150.20:FF:000006">
    <property type="entry name" value="DNA ligase"/>
    <property type="match status" value="1"/>
</dbReference>
<feature type="binding site" evidence="13">
    <location>
        <position position="478"/>
    </location>
    <ligand>
        <name>Zn(2+)</name>
        <dbReference type="ChEBI" id="CHEBI:29105"/>
    </ligand>
</feature>
<organism evidence="17 18">
    <name type="scientific">Varibaculum cambriense</name>
    <dbReference type="NCBI Taxonomy" id="184870"/>
    <lineage>
        <taxon>Bacteria</taxon>
        <taxon>Bacillati</taxon>
        <taxon>Actinomycetota</taxon>
        <taxon>Actinomycetes</taxon>
        <taxon>Actinomycetales</taxon>
        <taxon>Actinomycetaceae</taxon>
        <taxon>Varibaculum</taxon>
    </lineage>
</organism>
<feature type="region of interest" description="Disordered" evidence="15">
    <location>
        <begin position="835"/>
        <end position="877"/>
    </location>
</feature>
<dbReference type="Gene3D" id="1.10.287.610">
    <property type="entry name" value="Helix hairpin bin"/>
    <property type="match status" value="1"/>
</dbReference>
<keyword evidence="13" id="KW-0464">Manganese</keyword>
<feature type="region of interest" description="Disordered" evidence="15">
    <location>
        <begin position="231"/>
        <end position="253"/>
    </location>
</feature>
<dbReference type="SMART" id="SM00532">
    <property type="entry name" value="LIGANc"/>
    <property type="match status" value="1"/>
</dbReference>
<dbReference type="AlphaFoldDB" id="A0AB34X2G8"/>
<keyword evidence="7 13" id="KW-0862">Zinc</keyword>
<dbReference type="GO" id="GO:0046872">
    <property type="term" value="F:metal ion binding"/>
    <property type="evidence" value="ECO:0007669"/>
    <property type="project" value="UniProtKB-KW"/>
</dbReference>
<sequence>MKIRENEAMASEYEQALAQAQKHWEELVDQINQARVLYYDRDRPTLSDAEYDQLFRQLEELEGHFPQLINPDSPTQTVGGSAQKTFSSVTHLERMTSLDDVFDTEEVSSWYQRMAQATGEENPKVSAEVKIDGLAVNLTYRKGKLVLGATRGDGSVGEDVTANIRTIDNIPQTLGGKVVPELCEIRGEIYFPLADFNQLNEQRSAQWEEYSAAKKAGNLPAWRAQRQKTGLPSKVEPPFVNPRNAAAGSLRQKDPRVTAARPLALIAHGIGKVQWKSADLAAGFTPPTSQLQWYHQLGEWGLPVSEYTRPLRGLGKIQEFITYIGKIRPEISHEIDGVVLKIDDLKTQEELGFTARAPRWAVAYKFPPQEVHTKLLDIRVGVGRTGRITPYGVMEKVLVDGSNVERATLHNPFEVRRKGVKIGDTVVLRKAGDVIPEIVCPVVDLRDGSEQDWQMPKQCPSCGSEIRPEKQGDKDLRCPNQKHCPAQIKERLIFLASRGALDIEGLGEQSAAALTMPEAEREKVLLALTRGAAVMVGGKFIYCSEADPAATTPSKAAKSLLPAPASPVLPLEAGVFDLDSEQLLQVKTWNLKQVTKVDREALKAQLIAGGKSEEEAKARSRQLLRGGEIWSYSAYFGTGDPGAATLGARGKLLLEELEKAKTQPLWRILVALSIRHLGPQASRILAARFGSLQAIVNASEKELTSVADIGEEIASSITNWFAVDWHQEIVAAWENAGVVMREEEATKAEQTLSGLNVVVSGRVEGYTRDEAKEAVIRAGGKSASSVSKNTDLLVYGEKAGSKLKKARELGVTCLPQKYFSQLLAEGIAAALANAESGDRAGNARESRSPKAPLPASSPEKTPLSEPPASASGSDSLF</sequence>
<dbReference type="InterPro" id="IPR004149">
    <property type="entry name" value="Znf_DNAligase_C4"/>
</dbReference>
<feature type="active site" description="N6-AMP-lysine intermediate" evidence="13">
    <location>
        <position position="130"/>
    </location>
</feature>
<dbReference type="SMART" id="SM00292">
    <property type="entry name" value="BRCT"/>
    <property type="match status" value="1"/>
</dbReference>
<keyword evidence="6 13" id="KW-0227">DNA damage</keyword>
<comment type="catalytic activity">
    <reaction evidence="11 13">
        <text>NAD(+) + (deoxyribonucleotide)n-3'-hydroxyl + 5'-phospho-(deoxyribonucleotide)m = (deoxyribonucleotide)n+m + AMP + beta-nicotinamide D-nucleotide.</text>
        <dbReference type="EC" id="6.5.1.2"/>
    </reaction>
</comment>
<dbReference type="SUPFAM" id="SSF47781">
    <property type="entry name" value="RuvA domain 2-like"/>
    <property type="match status" value="2"/>
</dbReference>
<dbReference type="HAMAP" id="MF_01588">
    <property type="entry name" value="DNA_ligase_A"/>
    <property type="match status" value="1"/>
</dbReference>
<evidence type="ECO:0000256" key="7">
    <source>
        <dbReference type="ARBA" id="ARBA00022833"/>
    </source>
</evidence>
<keyword evidence="14" id="KW-0175">Coiled coil</keyword>
<dbReference type="Pfam" id="PF03120">
    <property type="entry name" value="OB_DNA_ligase"/>
    <property type="match status" value="1"/>
</dbReference>
<keyword evidence="9 13" id="KW-0520">NAD</keyword>
<evidence type="ECO:0000313" key="18">
    <source>
        <dbReference type="Proteomes" id="UP000070572"/>
    </source>
</evidence>
<feature type="binding site" evidence="13">
    <location>
        <position position="341"/>
    </location>
    <ligand>
        <name>NAD(+)</name>
        <dbReference type="ChEBI" id="CHEBI:57540"/>
    </ligand>
</feature>
<evidence type="ECO:0000259" key="16">
    <source>
        <dbReference type="PROSITE" id="PS50172"/>
    </source>
</evidence>
<feature type="binding site" evidence="13">
    <location>
        <position position="365"/>
    </location>
    <ligand>
        <name>NAD(+)</name>
        <dbReference type="ChEBI" id="CHEBI:57540"/>
    </ligand>
</feature>
<comment type="similarity">
    <text evidence="12 13">Belongs to the NAD-dependent DNA ligase family. LigA subfamily.</text>
</comment>
<evidence type="ECO:0000313" key="17">
    <source>
        <dbReference type="EMBL" id="KXB81619.1"/>
    </source>
</evidence>
<feature type="binding site" evidence="13">
    <location>
        <position position="459"/>
    </location>
    <ligand>
        <name>Zn(2+)</name>
        <dbReference type="ChEBI" id="CHEBI:29105"/>
    </ligand>
</feature>
<name>A0AB34X2G8_9ACTO</name>
<evidence type="ECO:0000256" key="3">
    <source>
        <dbReference type="ARBA" id="ARBA00022598"/>
    </source>
</evidence>
<feature type="binding site" evidence="13">
    <location>
        <position position="128"/>
    </location>
    <ligand>
        <name>NAD(+)</name>
        <dbReference type="ChEBI" id="CHEBI:57540"/>
    </ligand>
</feature>
<dbReference type="Gene3D" id="3.30.470.30">
    <property type="entry name" value="DNA ligase/mRNA capping enzyme"/>
    <property type="match status" value="1"/>
</dbReference>
<evidence type="ECO:0000256" key="11">
    <source>
        <dbReference type="ARBA" id="ARBA00034005"/>
    </source>
</evidence>
<protein>
    <recommendedName>
        <fullName evidence="2 13">DNA ligase</fullName>
        <ecNumber evidence="1 13">6.5.1.2</ecNumber>
    </recommendedName>
    <alternativeName>
        <fullName evidence="13">Polydeoxyribonucleotide synthase [NAD(+)]</fullName>
    </alternativeName>
</protein>
<comment type="function">
    <text evidence="13">DNA ligase that catalyzes the formation of phosphodiester linkages between 5'-phosphoryl and 3'-hydroxyl groups in double-stranded DNA using NAD as a coenzyme and as the energy source for the reaction. It is essential for DNA replication and repair of damaged DNA.</text>
</comment>
<evidence type="ECO:0000256" key="1">
    <source>
        <dbReference type="ARBA" id="ARBA00012722"/>
    </source>
</evidence>
<evidence type="ECO:0000256" key="9">
    <source>
        <dbReference type="ARBA" id="ARBA00023027"/>
    </source>
</evidence>
<evidence type="ECO:0000256" key="14">
    <source>
        <dbReference type="SAM" id="Coils"/>
    </source>
</evidence>
<evidence type="ECO:0000256" key="4">
    <source>
        <dbReference type="ARBA" id="ARBA00022705"/>
    </source>
</evidence>
<feature type="binding site" evidence="13">
    <location>
        <position position="462"/>
    </location>
    <ligand>
        <name>Zn(2+)</name>
        <dbReference type="ChEBI" id="CHEBI:29105"/>
    </ligand>
</feature>
<dbReference type="EC" id="6.5.1.2" evidence="1 13"/>